<dbReference type="EMBL" id="BJCI01000145">
    <property type="protein sequence ID" value="GCL52632.1"/>
    <property type="molecule type" value="Genomic_DNA"/>
</dbReference>
<evidence type="ECO:0000313" key="2">
    <source>
        <dbReference type="Proteomes" id="UP000435041"/>
    </source>
</evidence>
<name>A0A6H9H1T9_MICAE</name>
<sequence>MYWQRRFQDWLLGSDISDLTLGSERSEIYCMDAILYYFFGSILELYLNDCSYINCDTFLIDT</sequence>
<accession>A0A6H9H1T9</accession>
<protein>
    <submittedName>
        <fullName evidence="1">Uncharacterized protein</fullName>
    </submittedName>
</protein>
<evidence type="ECO:0000313" key="1">
    <source>
        <dbReference type="EMBL" id="GCL52632.1"/>
    </source>
</evidence>
<dbReference type="AlphaFoldDB" id="A0A6H9H1T9"/>
<organism evidence="1 2">
    <name type="scientific">Microcystis aeruginosa NIES-3804</name>
    <dbReference type="NCBI Taxonomy" id="2517783"/>
    <lineage>
        <taxon>Bacteria</taxon>
        <taxon>Bacillati</taxon>
        <taxon>Cyanobacteriota</taxon>
        <taxon>Cyanophyceae</taxon>
        <taxon>Oscillatoriophycideae</taxon>
        <taxon>Chroococcales</taxon>
        <taxon>Microcystaceae</taxon>
        <taxon>Microcystis</taxon>
    </lineage>
</organism>
<dbReference type="Proteomes" id="UP000435041">
    <property type="component" value="Unassembled WGS sequence"/>
</dbReference>
<comment type="caution">
    <text evidence="1">The sequence shown here is derived from an EMBL/GenBank/DDBJ whole genome shotgun (WGS) entry which is preliminary data.</text>
</comment>
<reference evidence="1 2" key="1">
    <citation type="submission" date="2019-02" db="EMBL/GenBank/DDBJ databases">
        <title>Draft genome sequence of Arthrospira platensis NIES-3804.</title>
        <authorList>
            <person name="Yamaguchi H."/>
            <person name="Suzuki S."/>
            <person name="Kawachi M."/>
        </authorList>
    </citation>
    <scope>NUCLEOTIDE SEQUENCE [LARGE SCALE GENOMIC DNA]</scope>
    <source>
        <strain evidence="1 2">NIES-3804</strain>
    </source>
</reference>
<proteinExistence type="predicted"/>
<gene>
    <name evidence="1" type="ORF">NIES3804_42260</name>
</gene>